<evidence type="ECO:0000256" key="4">
    <source>
        <dbReference type="ARBA" id="ARBA00023157"/>
    </source>
</evidence>
<dbReference type="Pfam" id="PF00085">
    <property type="entry name" value="Thioredoxin"/>
    <property type="match status" value="1"/>
</dbReference>
<evidence type="ECO:0000259" key="7">
    <source>
        <dbReference type="PROSITE" id="PS51352"/>
    </source>
</evidence>
<dbReference type="eggNOG" id="COG3118">
    <property type="taxonomic scope" value="Bacteria"/>
</dbReference>
<evidence type="ECO:0000256" key="2">
    <source>
        <dbReference type="ARBA" id="ARBA00022448"/>
    </source>
</evidence>
<proteinExistence type="inferred from homology"/>
<keyword evidence="4" id="KW-1015">Disulfide bond</keyword>
<accession>K2KB17</accession>
<dbReference type="InterPro" id="IPR005746">
    <property type="entry name" value="Thioredoxin"/>
</dbReference>
<evidence type="ECO:0000256" key="5">
    <source>
        <dbReference type="ARBA" id="ARBA00023284"/>
    </source>
</evidence>
<dbReference type="SUPFAM" id="SSF48452">
    <property type="entry name" value="TPR-like"/>
    <property type="match status" value="1"/>
</dbReference>
<dbReference type="CDD" id="cd02956">
    <property type="entry name" value="ybbN"/>
    <property type="match status" value="1"/>
</dbReference>
<dbReference type="GO" id="GO:0015035">
    <property type="term" value="F:protein-disulfide reductase activity"/>
    <property type="evidence" value="ECO:0007669"/>
    <property type="project" value="UniProtKB-UniRule"/>
</dbReference>
<dbReference type="InterPro" id="IPR011990">
    <property type="entry name" value="TPR-like_helical_dom_sf"/>
</dbReference>
<dbReference type="PRINTS" id="PR00421">
    <property type="entry name" value="THIOREDOXIN"/>
</dbReference>
<gene>
    <name evidence="8" type="ORF">A10D4_07860</name>
</gene>
<evidence type="ECO:0000256" key="6">
    <source>
        <dbReference type="NCBIfam" id="TIGR01068"/>
    </source>
</evidence>
<dbReference type="InterPro" id="IPR013766">
    <property type="entry name" value="Thioredoxin_domain"/>
</dbReference>
<dbReference type="Gene3D" id="3.40.30.10">
    <property type="entry name" value="Glutaredoxin"/>
    <property type="match status" value="1"/>
</dbReference>
<dbReference type="GO" id="GO:0006950">
    <property type="term" value="P:response to stress"/>
    <property type="evidence" value="ECO:0007669"/>
    <property type="project" value="UniProtKB-ARBA"/>
</dbReference>
<dbReference type="Proteomes" id="UP000014115">
    <property type="component" value="Unassembled WGS sequence"/>
</dbReference>
<keyword evidence="5" id="KW-0676">Redox-active center</keyword>
<dbReference type="RefSeq" id="WP_008488796.1">
    <property type="nucleotide sequence ID" value="NZ_AMRG01000008.1"/>
</dbReference>
<dbReference type="EMBL" id="AMRG01000008">
    <property type="protein sequence ID" value="EKE83747.1"/>
    <property type="molecule type" value="Genomic_DNA"/>
</dbReference>
<evidence type="ECO:0000256" key="3">
    <source>
        <dbReference type="ARBA" id="ARBA00022982"/>
    </source>
</evidence>
<dbReference type="FunFam" id="3.40.30.10:FF:000001">
    <property type="entry name" value="Thioredoxin"/>
    <property type="match status" value="1"/>
</dbReference>
<reference evidence="8 9" key="1">
    <citation type="journal article" date="2012" name="J. Bacteriol.">
        <title>Genome Sequence of Idiomarina xiamenensis Type Strain 10-D-4.</title>
        <authorList>
            <person name="Lai Q."/>
            <person name="Wang L."/>
            <person name="Wang W."/>
            <person name="Shao Z."/>
        </authorList>
    </citation>
    <scope>NUCLEOTIDE SEQUENCE [LARGE SCALE GENOMIC DNA]</scope>
    <source>
        <strain evidence="8 9">10-D-4</strain>
    </source>
</reference>
<dbReference type="STRING" id="740709.A10D4_07860"/>
<feature type="domain" description="Thioredoxin" evidence="7">
    <location>
        <begin position="1"/>
        <end position="112"/>
    </location>
</feature>
<dbReference type="AlphaFoldDB" id="K2KB17"/>
<evidence type="ECO:0000313" key="8">
    <source>
        <dbReference type="EMBL" id="EKE83747.1"/>
    </source>
</evidence>
<keyword evidence="9" id="KW-1185">Reference proteome</keyword>
<comment type="caution">
    <text evidence="8">The sequence shown here is derived from an EMBL/GenBank/DDBJ whole genome shotgun (WGS) entry which is preliminary data.</text>
</comment>
<dbReference type="PROSITE" id="PS00194">
    <property type="entry name" value="THIOREDOXIN_1"/>
    <property type="match status" value="1"/>
</dbReference>
<dbReference type="Pfam" id="PF14559">
    <property type="entry name" value="TPR_19"/>
    <property type="match status" value="1"/>
</dbReference>
<sequence length="283" mass="31412">MAAENIVNITPANFQQALLDASMKKLVIIDFWADWCEPCKSLMPILEKIAAEYPQDLVLAKINCDEQQEIAMQFGIRSLPTVALFKDGQPVDGFAGMKSEAEIRELLDKYLPSADDELLAQAKAAMQQGDNQQAYTLAKQAYDLNADSAAVRLLFAEAAVDCGRIEQARELLQSIKLVDQDSHYHHVQAKLELAEKAADSPEVQALQQALAEHPEDHDTRLKLALALHQAQRDEEALAAVFTVLKTDLNYADARKTAMDIINALPAGDPLASRYRKVLYSMLY</sequence>
<keyword evidence="2" id="KW-0813">Transport</keyword>
<organism evidence="8 9">
    <name type="scientific">Idiomarina xiamenensis 10-D-4</name>
    <dbReference type="NCBI Taxonomy" id="740709"/>
    <lineage>
        <taxon>Bacteria</taxon>
        <taxon>Pseudomonadati</taxon>
        <taxon>Pseudomonadota</taxon>
        <taxon>Gammaproteobacteria</taxon>
        <taxon>Alteromonadales</taxon>
        <taxon>Idiomarinaceae</taxon>
        <taxon>Idiomarina</taxon>
    </lineage>
</organism>
<keyword evidence="3" id="KW-0249">Electron transport</keyword>
<dbReference type="InterPro" id="IPR017937">
    <property type="entry name" value="Thioredoxin_CS"/>
</dbReference>
<dbReference type="GO" id="GO:0045454">
    <property type="term" value="P:cell redox homeostasis"/>
    <property type="evidence" value="ECO:0007669"/>
    <property type="project" value="TreeGrafter"/>
</dbReference>
<evidence type="ECO:0000256" key="1">
    <source>
        <dbReference type="ARBA" id="ARBA00008987"/>
    </source>
</evidence>
<dbReference type="Pfam" id="PF14561">
    <property type="entry name" value="TPR_20"/>
    <property type="match status" value="1"/>
</dbReference>
<dbReference type="OrthoDB" id="9790390at2"/>
<protein>
    <recommendedName>
        <fullName evidence="6">Thioredoxin</fullName>
    </recommendedName>
</protein>
<dbReference type="Gene3D" id="1.25.40.10">
    <property type="entry name" value="Tetratricopeptide repeat domain"/>
    <property type="match status" value="2"/>
</dbReference>
<dbReference type="NCBIfam" id="TIGR01068">
    <property type="entry name" value="thioredoxin"/>
    <property type="match status" value="1"/>
</dbReference>
<dbReference type="SUPFAM" id="SSF52833">
    <property type="entry name" value="Thioredoxin-like"/>
    <property type="match status" value="1"/>
</dbReference>
<dbReference type="PROSITE" id="PS51352">
    <property type="entry name" value="THIOREDOXIN_2"/>
    <property type="match status" value="1"/>
</dbReference>
<dbReference type="PATRIC" id="fig|740709.3.peg.1595"/>
<name>K2KB17_9GAMM</name>
<evidence type="ECO:0000313" key="9">
    <source>
        <dbReference type="Proteomes" id="UP000014115"/>
    </source>
</evidence>
<dbReference type="PANTHER" id="PTHR43601">
    <property type="entry name" value="THIOREDOXIN, MITOCHONDRIAL"/>
    <property type="match status" value="1"/>
</dbReference>
<dbReference type="PANTHER" id="PTHR43601:SF3">
    <property type="entry name" value="THIOREDOXIN, MITOCHONDRIAL"/>
    <property type="match status" value="1"/>
</dbReference>
<dbReference type="InterPro" id="IPR036249">
    <property type="entry name" value="Thioredoxin-like_sf"/>
</dbReference>
<comment type="similarity">
    <text evidence="1">Belongs to the thioredoxin family.</text>
</comment>